<dbReference type="InterPro" id="IPR047048">
    <property type="entry name" value="TlyA"/>
</dbReference>
<dbReference type="SUPFAM" id="SSF53335">
    <property type="entry name" value="S-adenosyl-L-methionine-dependent methyltransferases"/>
    <property type="match status" value="1"/>
</dbReference>
<dbReference type="InterPro" id="IPR002877">
    <property type="entry name" value="RNA_MeTrfase_FtsJ_dom"/>
</dbReference>
<gene>
    <name evidence="5" type="ORF">RBB81_12220</name>
</gene>
<dbReference type="Pfam" id="PF01479">
    <property type="entry name" value="S4"/>
    <property type="match status" value="1"/>
</dbReference>
<dbReference type="EMBL" id="CP132938">
    <property type="protein sequence ID" value="XCB20376.1"/>
    <property type="molecule type" value="Genomic_DNA"/>
</dbReference>
<accession>A0AAU7YUS7</accession>
<dbReference type="InterPro" id="IPR002942">
    <property type="entry name" value="S4_RNA-bd"/>
</dbReference>
<evidence type="ECO:0000256" key="2">
    <source>
        <dbReference type="ARBA" id="ARBA00029460"/>
    </source>
</evidence>
<dbReference type="PANTHER" id="PTHR32319:SF0">
    <property type="entry name" value="BACTERIAL HEMOLYSIN-LIKE PROTEIN"/>
    <property type="match status" value="1"/>
</dbReference>
<dbReference type="AlphaFoldDB" id="A0AAU7YUS7"/>
<evidence type="ECO:0000256" key="3">
    <source>
        <dbReference type="PROSITE-ProRule" id="PRU00182"/>
    </source>
</evidence>
<reference evidence="5" key="1">
    <citation type="submission" date="2023-08" db="EMBL/GenBank/DDBJ databases">
        <authorList>
            <person name="Messyasz A."/>
            <person name="Mannisto M.K."/>
            <person name="Kerkhof L.J."/>
            <person name="Haggblom M."/>
        </authorList>
    </citation>
    <scope>NUCLEOTIDE SEQUENCE</scope>
    <source>
        <strain evidence="5">M8UP39</strain>
    </source>
</reference>
<evidence type="ECO:0000313" key="5">
    <source>
        <dbReference type="EMBL" id="XCB20376.1"/>
    </source>
</evidence>
<name>A0AAU7YUS7_9BACT</name>
<dbReference type="PIRSF" id="PIRSF005578">
    <property type="entry name" value="TlyA"/>
    <property type="match status" value="1"/>
</dbReference>
<proteinExistence type="inferred from homology"/>
<dbReference type="SMART" id="SM00363">
    <property type="entry name" value="S4"/>
    <property type="match status" value="1"/>
</dbReference>
<dbReference type="CDD" id="cd00165">
    <property type="entry name" value="S4"/>
    <property type="match status" value="1"/>
</dbReference>
<dbReference type="PANTHER" id="PTHR32319">
    <property type="entry name" value="BACTERIAL HEMOLYSIN-LIKE PROTEIN"/>
    <property type="match status" value="1"/>
</dbReference>
<feature type="domain" description="RNA-binding S4" evidence="4">
    <location>
        <begin position="15"/>
        <end position="80"/>
    </location>
</feature>
<keyword evidence="5" id="KW-0489">Methyltransferase</keyword>
<dbReference type="SUPFAM" id="SSF55174">
    <property type="entry name" value="Alpha-L RNA-binding motif"/>
    <property type="match status" value="1"/>
</dbReference>
<sequence>MSNPIQLQRTKSPKSRIDKFLVDHGHAASRERAQALILAGRVLVDEQRIDKPGTPVSSDAVIRLLGSDLKYVSRGGLKLERALAHWSIDLTNLPCVDIGASTGGFTDCMLQNGAQSVLAIDTGYGQIAQKLRDDPRVTLRERTNARLLTPGELLIPHTLTPSFIAMDVSFISATLVLPAVLAALSTPDQSWQGTTIILVKPQFEAGRANIGKGGIVRDPDARQAAIERVRECVIEQHGTAIDLIDSPILGMEGNHEYLLHTRFL</sequence>
<dbReference type="PROSITE" id="PS50889">
    <property type="entry name" value="S4"/>
    <property type="match status" value="1"/>
</dbReference>
<dbReference type="KEGG" id="tgi:RBB81_12220"/>
<keyword evidence="5" id="KW-0808">Transferase</keyword>
<dbReference type="Pfam" id="PF01728">
    <property type="entry name" value="FtsJ"/>
    <property type="match status" value="1"/>
</dbReference>
<dbReference type="Gene3D" id="3.10.290.10">
    <property type="entry name" value="RNA-binding S4 domain"/>
    <property type="match status" value="1"/>
</dbReference>
<keyword evidence="1 3" id="KW-0694">RNA-binding</keyword>
<comment type="similarity">
    <text evidence="2">Belongs to the TlyA family.</text>
</comment>
<dbReference type="GO" id="GO:0008168">
    <property type="term" value="F:methyltransferase activity"/>
    <property type="evidence" value="ECO:0007669"/>
    <property type="project" value="UniProtKB-KW"/>
</dbReference>
<dbReference type="GO" id="GO:0003723">
    <property type="term" value="F:RNA binding"/>
    <property type="evidence" value="ECO:0007669"/>
    <property type="project" value="UniProtKB-KW"/>
</dbReference>
<dbReference type="InterPro" id="IPR036986">
    <property type="entry name" value="S4_RNA-bd_sf"/>
</dbReference>
<dbReference type="NCBIfam" id="TIGR00478">
    <property type="entry name" value="tly"/>
    <property type="match status" value="1"/>
</dbReference>
<dbReference type="InterPro" id="IPR004538">
    <property type="entry name" value="Hemolysin_A/TlyA"/>
</dbReference>
<protein>
    <submittedName>
        <fullName evidence="5">TlyA family RNA methyltransferase</fullName>
    </submittedName>
</protein>
<evidence type="ECO:0000256" key="1">
    <source>
        <dbReference type="ARBA" id="ARBA00022884"/>
    </source>
</evidence>
<dbReference type="GO" id="GO:0032259">
    <property type="term" value="P:methylation"/>
    <property type="evidence" value="ECO:0007669"/>
    <property type="project" value="UniProtKB-KW"/>
</dbReference>
<dbReference type="InterPro" id="IPR029063">
    <property type="entry name" value="SAM-dependent_MTases_sf"/>
</dbReference>
<dbReference type="Gene3D" id="3.40.50.150">
    <property type="entry name" value="Vaccinia Virus protein VP39"/>
    <property type="match status" value="1"/>
</dbReference>
<reference evidence="5" key="2">
    <citation type="journal article" date="2024" name="Environ. Microbiol.">
        <title>Genome analysis and description of Tunturibacter gen. nov. expands the diversity of Terriglobia in tundra soils.</title>
        <authorList>
            <person name="Messyasz A."/>
            <person name="Mannisto M.K."/>
            <person name="Kerkhof L.J."/>
            <person name="Haggblom M.M."/>
        </authorList>
    </citation>
    <scope>NUCLEOTIDE SEQUENCE</scope>
    <source>
        <strain evidence="5">M8UP39</strain>
    </source>
</reference>
<dbReference type="RefSeq" id="WP_353070818.1">
    <property type="nucleotide sequence ID" value="NZ_CP132938.1"/>
</dbReference>
<organism evidence="5">
    <name type="scientific">Tunturiibacter gelidiferens</name>
    <dbReference type="NCBI Taxonomy" id="3069689"/>
    <lineage>
        <taxon>Bacteria</taxon>
        <taxon>Pseudomonadati</taxon>
        <taxon>Acidobacteriota</taxon>
        <taxon>Terriglobia</taxon>
        <taxon>Terriglobales</taxon>
        <taxon>Acidobacteriaceae</taxon>
        <taxon>Tunturiibacter</taxon>
    </lineage>
</organism>
<evidence type="ECO:0000259" key="4">
    <source>
        <dbReference type="SMART" id="SM00363"/>
    </source>
</evidence>